<comment type="similarity">
    <text evidence="5">Belongs to the class I-like SAM-binding methyltransferase superfamily. UbiG/COQ3 family.</text>
</comment>
<keyword evidence="5" id="KW-0479">Metal-binding</keyword>
<feature type="binding site" evidence="5">
    <location>
        <position position="133"/>
    </location>
    <ligand>
        <name>S-adenosyl-L-methionine</name>
        <dbReference type="ChEBI" id="CHEBI:59789"/>
    </ligand>
</feature>
<dbReference type="Proteomes" id="UP001165063">
    <property type="component" value="Unassembled WGS sequence"/>
</dbReference>
<evidence type="ECO:0000256" key="2">
    <source>
        <dbReference type="ARBA" id="ARBA00022679"/>
    </source>
</evidence>
<name>A0A9W6Z3B6_AMBMO</name>
<keyword evidence="1 5" id="KW-0489">Methyltransferase</keyword>
<dbReference type="HAMAP" id="MF_00472">
    <property type="entry name" value="UbiG"/>
    <property type="match status" value="1"/>
</dbReference>
<comment type="subcellular location">
    <subcellularLocation>
        <location evidence="5">Mitochondrion inner membrane</location>
        <topology evidence="5">Peripheral membrane protein</topology>
        <orientation evidence="5">Matrix side</orientation>
    </subcellularLocation>
</comment>
<keyword evidence="5" id="KW-0472">Membrane</keyword>
<protein>
    <recommendedName>
        <fullName evidence="5">Ubiquinone biosynthesis O-methyltransferase, mitochondrial</fullName>
    </recommendedName>
    <alternativeName>
        <fullName evidence="5">3,4-dihydroxy-5-hexaprenylbenzoate methyltransferase</fullName>
    </alternativeName>
    <alternativeName>
        <fullName evidence="5">3-demethylubiquinol 3-O-methyltransferase</fullName>
    </alternativeName>
    <alternativeName>
        <fullName evidence="5">3-demethylubiquinone 3-O-methyltransferase</fullName>
    </alternativeName>
    <alternativeName>
        <fullName evidence="5">3-demethylubiquinone-6 3-O-methyltransferase</fullName>
    </alternativeName>
    <alternativeName>
        <fullName evidence="5">Hexaprenyldihydroxybenzoate methyltransferase</fullName>
    </alternativeName>
    <alternativeName>
        <fullName evidence="5">Polyprenyldihydroxybenzoate methyltransferase</fullName>
        <shortName evidence="5">DHHB methyltransferase</shortName>
        <shortName evidence="5">DHHB-MT</shortName>
        <shortName evidence="5">DHHB-MTase</shortName>
        <ecNumber evidence="5">2.1.1.-</ecNumber>
        <ecNumber evidence="5">2.1.1.114</ecNumber>
        <ecNumber evidence="5">2.1.1.64</ecNumber>
    </alternativeName>
</protein>
<comment type="pathway">
    <text evidence="5">Cofactor biosynthesis; ubiquinone biosynthesis.</text>
</comment>
<comment type="caution">
    <text evidence="6">The sequence shown here is derived from an EMBL/GenBank/DDBJ whole genome shotgun (WGS) entry which is preliminary data.</text>
</comment>
<comment type="catalytic activity">
    <reaction evidence="5">
        <text>a 3,4-dihydroxy-5-(all-trans-polyprenyl)benzoate + S-adenosyl-L-methionine = a 4-hydroxy-3-methoxy-5-(all-trans-polyprenyl)benzoate + S-adenosyl-L-homocysteine + H(+)</text>
        <dbReference type="Rhea" id="RHEA:44452"/>
        <dbReference type="Rhea" id="RHEA-COMP:10930"/>
        <dbReference type="Rhea" id="RHEA-COMP:10931"/>
        <dbReference type="ChEBI" id="CHEBI:15378"/>
        <dbReference type="ChEBI" id="CHEBI:57856"/>
        <dbReference type="ChEBI" id="CHEBI:59789"/>
        <dbReference type="ChEBI" id="CHEBI:64694"/>
        <dbReference type="ChEBI" id="CHEBI:84443"/>
        <dbReference type="EC" id="2.1.1.114"/>
    </reaction>
</comment>
<dbReference type="EC" id="2.1.1.114" evidence="5"/>
<evidence type="ECO:0000256" key="5">
    <source>
        <dbReference type="HAMAP-Rule" id="MF_03190"/>
    </source>
</evidence>
<dbReference type="InterPro" id="IPR010233">
    <property type="entry name" value="UbiG_MeTrfase"/>
</dbReference>
<comment type="catalytic activity">
    <reaction evidence="5">
        <text>a 3-demethylubiquinol + S-adenosyl-L-methionine = a ubiquinol + S-adenosyl-L-homocysteine + H(+)</text>
        <dbReference type="Rhea" id="RHEA:44380"/>
        <dbReference type="Rhea" id="RHEA-COMP:9566"/>
        <dbReference type="Rhea" id="RHEA-COMP:10914"/>
        <dbReference type="ChEBI" id="CHEBI:15378"/>
        <dbReference type="ChEBI" id="CHEBI:17976"/>
        <dbReference type="ChEBI" id="CHEBI:57856"/>
        <dbReference type="ChEBI" id="CHEBI:59789"/>
        <dbReference type="ChEBI" id="CHEBI:84422"/>
        <dbReference type="EC" id="2.1.1.64"/>
    </reaction>
</comment>
<dbReference type="EMBL" id="BSXU01005511">
    <property type="protein sequence ID" value="GMG54197.1"/>
    <property type="molecule type" value="Genomic_DNA"/>
</dbReference>
<feature type="binding site" evidence="5">
    <location>
        <position position="201"/>
    </location>
    <ligand>
        <name>S-adenosyl-L-methionine</name>
        <dbReference type="ChEBI" id="CHEBI:59789"/>
    </ligand>
</feature>
<organism evidence="6 7">
    <name type="scientific">Ambrosiozyma monospora</name>
    <name type="common">Yeast</name>
    <name type="synonym">Endomycopsis monosporus</name>
    <dbReference type="NCBI Taxonomy" id="43982"/>
    <lineage>
        <taxon>Eukaryota</taxon>
        <taxon>Fungi</taxon>
        <taxon>Dikarya</taxon>
        <taxon>Ascomycota</taxon>
        <taxon>Saccharomycotina</taxon>
        <taxon>Pichiomycetes</taxon>
        <taxon>Pichiales</taxon>
        <taxon>Pichiaceae</taxon>
        <taxon>Ambrosiozyma</taxon>
    </lineage>
</organism>
<evidence type="ECO:0000313" key="7">
    <source>
        <dbReference type="Proteomes" id="UP001165063"/>
    </source>
</evidence>
<dbReference type="PANTHER" id="PTHR43464">
    <property type="entry name" value="METHYLTRANSFERASE"/>
    <property type="match status" value="1"/>
</dbReference>
<evidence type="ECO:0000256" key="3">
    <source>
        <dbReference type="ARBA" id="ARBA00022688"/>
    </source>
</evidence>
<sequence length="319" mass="36203">MFRKVAIKTNPLLLSKRFLHTSPKTYNAVNHTAISPSEMEHFNKLAATWWDPHGPQRILHKMNLIRMDFINDTIKSQLKLNEGIKNDEEKVFIPGWNYKNLLPSEIAGQIEKEQKAAIAAKYDALELKCLDVGCGGGLLSESLARLPVVSSVKGIDLSAEVLRVADEHKTLDPMVEAKLNYELKALEEVPKDDLYDIVTMMEMLEHVDYPAEVLKEGLAHVKPGGHLFLSTINRDFISWFTTIFMGEYVLKIVPIGTHTYSKYINDSEILEFVEDFKKEYEVVSSKGCIYLPACGWKFTSSSNVGNYFSAIRRKEKLSN</sequence>
<dbReference type="Pfam" id="PF13489">
    <property type="entry name" value="Methyltransf_23"/>
    <property type="match status" value="1"/>
</dbReference>
<feature type="binding site" evidence="5">
    <location>
        <position position="205"/>
    </location>
    <ligand>
        <name>Mg(2+)</name>
        <dbReference type="ChEBI" id="CHEBI:18420"/>
    </ligand>
</feature>
<comment type="cofactor">
    <cofactor evidence="5">
        <name>Mg(2+)</name>
        <dbReference type="ChEBI" id="CHEBI:18420"/>
    </cofactor>
</comment>
<comment type="function">
    <text evidence="5">O-methyltransferase required for two non-consecutive steps during ubiquinone biosynthesis. Catalyzes the 2 O-methylation of 3,4-dihydroxy-5-(all-trans-polyprenyl)benzoic acid into 4-hydroxy-3-methoxy-5-(all-trans-polyprenyl)benzoic acid. Also catalyzes the last step of ubiquinone biosynthesis by mediating methylation of 3-demethylubiquinone into ubiquinone. Also able to mediate the methylation of 3-demethylubiquinol into ubiquinol.</text>
</comment>
<feature type="binding site" evidence="5">
    <location>
        <position position="206"/>
    </location>
    <ligand>
        <name>Mg(2+)</name>
        <dbReference type="ChEBI" id="CHEBI:18420"/>
    </ligand>
</feature>
<dbReference type="OrthoDB" id="3265906at2759"/>
<keyword evidence="5" id="KW-0999">Mitochondrion inner membrane</keyword>
<accession>A0A9W6Z3B6</accession>
<dbReference type="EC" id="2.1.1.-" evidence="5"/>
<proteinExistence type="inferred from homology"/>
<comment type="catalytic activity">
    <reaction evidence="5">
        <text>a 3-demethylubiquinone + S-adenosyl-L-methionine = a ubiquinone + S-adenosyl-L-homocysteine</text>
        <dbReference type="Rhea" id="RHEA:81215"/>
        <dbReference type="Rhea" id="RHEA-COMP:9565"/>
        <dbReference type="Rhea" id="RHEA-COMP:19654"/>
        <dbReference type="ChEBI" id="CHEBI:16389"/>
        <dbReference type="ChEBI" id="CHEBI:57856"/>
        <dbReference type="ChEBI" id="CHEBI:59789"/>
        <dbReference type="ChEBI" id="CHEBI:231825"/>
    </reaction>
</comment>
<dbReference type="CDD" id="cd02440">
    <property type="entry name" value="AdoMet_MTases"/>
    <property type="match status" value="1"/>
</dbReference>
<keyword evidence="3 5" id="KW-0831">Ubiquinone biosynthesis</keyword>
<dbReference type="NCBIfam" id="TIGR01983">
    <property type="entry name" value="UbiG"/>
    <property type="match status" value="1"/>
</dbReference>
<keyword evidence="5" id="KW-0460">Magnesium</keyword>
<dbReference type="GO" id="GO:0061542">
    <property type="term" value="F:3-demethylubiquinol 3-O-methyltransferase activity"/>
    <property type="evidence" value="ECO:0007669"/>
    <property type="project" value="UniProtKB-UniRule"/>
</dbReference>
<evidence type="ECO:0000256" key="4">
    <source>
        <dbReference type="ARBA" id="ARBA00022691"/>
    </source>
</evidence>
<feature type="binding site" evidence="5">
    <location>
        <position position="66"/>
    </location>
    <ligand>
        <name>S-adenosyl-L-methionine</name>
        <dbReference type="ChEBI" id="CHEBI:59789"/>
    </ligand>
</feature>
<dbReference type="GO" id="GO:0010420">
    <property type="term" value="F:polyprenyldihydroxybenzoate methyltransferase activity"/>
    <property type="evidence" value="ECO:0007669"/>
    <property type="project" value="UniProtKB-UniRule"/>
</dbReference>
<dbReference type="Gene3D" id="3.40.50.150">
    <property type="entry name" value="Vaccinia Virus protein VP39"/>
    <property type="match status" value="1"/>
</dbReference>
<dbReference type="InterPro" id="IPR029063">
    <property type="entry name" value="SAM-dependent_MTases_sf"/>
</dbReference>
<evidence type="ECO:0000313" key="6">
    <source>
        <dbReference type="EMBL" id="GMG54197.1"/>
    </source>
</evidence>
<keyword evidence="4 5" id="KW-0949">S-adenosyl-L-methionine</keyword>
<dbReference type="SUPFAM" id="SSF53335">
    <property type="entry name" value="S-adenosyl-L-methionine-dependent methyltransferases"/>
    <property type="match status" value="1"/>
</dbReference>
<reference evidence="6" key="1">
    <citation type="submission" date="2023-04" db="EMBL/GenBank/DDBJ databases">
        <title>Ambrosiozyma monospora NBRC 1965.</title>
        <authorList>
            <person name="Ichikawa N."/>
            <person name="Sato H."/>
            <person name="Tonouchi N."/>
        </authorList>
    </citation>
    <scope>NUCLEOTIDE SEQUENCE</scope>
    <source>
        <strain evidence="6">NBRC 1965</strain>
    </source>
</reference>
<dbReference type="GO" id="GO:0032259">
    <property type="term" value="P:methylation"/>
    <property type="evidence" value="ECO:0007669"/>
    <property type="project" value="UniProtKB-KW"/>
</dbReference>
<comment type="subunit">
    <text evidence="5">Component of a multi-subunit COQ enzyme complex, composed of at least COQ3, COQ4, COQ5, COQ6, COQ7 and COQ9.</text>
</comment>
<evidence type="ECO:0000256" key="1">
    <source>
        <dbReference type="ARBA" id="ARBA00022603"/>
    </source>
</evidence>
<keyword evidence="7" id="KW-1185">Reference proteome</keyword>
<feature type="binding site" evidence="5">
    <location>
        <position position="202"/>
    </location>
    <ligand>
        <name>Mg(2+)</name>
        <dbReference type="ChEBI" id="CHEBI:18420"/>
    </ligand>
</feature>
<keyword evidence="2 5" id="KW-0808">Transferase</keyword>
<gene>
    <name evidence="5" type="primary">COQ3</name>
    <name evidence="6" type="ORF">Amon01_000744700</name>
</gene>
<dbReference type="GO" id="GO:0031314">
    <property type="term" value="C:extrinsic component of mitochondrial inner membrane"/>
    <property type="evidence" value="ECO:0007669"/>
    <property type="project" value="UniProtKB-UniRule"/>
</dbReference>
<dbReference type="AlphaFoldDB" id="A0A9W6Z3B6"/>
<dbReference type="EC" id="2.1.1.64" evidence="5"/>
<dbReference type="GO" id="GO:0046872">
    <property type="term" value="F:metal ion binding"/>
    <property type="evidence" value="ECO:0007669"/>
    <property type="project" value="UniProtKB-KW"/>
</dbReference>
<dbReference type="PANTHER" id="PTHR43464:SF19">
    <property type="entry name" value="UBIQUINONE BIOSYNTHESIS O-METHYLTRANSFERASE, MITOCHONDRIAL"/>
    <property type="match status" value="1"/>
</dbReference>
<keyword evidence="5" id="KW-0496">Mitochondrion</keyword>
<feature type="binding site" evidence="5">
    <location>
        <position position="156"/>
    </location>
    <ligand>
        <name>S-adenosyl-L-methionine</name>
        <dbReference type="ChEBI" id="CHEBI:59789"/>
    </ligand>
</feature>